<sequence length="240" mass="25912">MTPHPPQQDGEQAEATGEEEVEKVEPARKDSSGTRLLFTIVGDVILPIGLYYVLRAAGMGEVSSLLLSGAAPGLNAIYSGVKHRKIDGIGIFTLSILVVGALGTLITGSPRVALARNGVFTGLAAVWLLVTLVTGRPFVFQALKSLLPSKEEKLDELWTTTPSVRRVLRGLTALWGFGLLVDAALRVLMAYALPVDEVPLLDGVLYGVTWITLQIITQITLYRTGTLRMFLPRHSHSART</sequence>
<gene>
    <name evidence="3" type="ORF">POF43_009915</name>
    <name evidence="4" type="ORF">POF50_005120</name>
</gene>
<organism evidence="4">
    <name type="scientific">Streptantibioticus silvisoli</name>
    <dbReference type="NCBI Taxonomy" id="2705255"/>
    <lineage>
        <taxon>Bacteria</taxon>
        <taxon>Bacillati</taxon>
        <taxon>Actinomycetota</taxon>
        <taxon>Actinomycetes</taxon>
        <taxon>Kitasatosporales</taxon>
        <taxon>Streptomycetaceae</taxon>
        <taxon>Streptantibioticus</taxon>
    </lineage>
</organism>
<keyword evidence="2" id="KW-0812">Transmembrane</keyword>
<dbReference type="AlphaFoldDB" id="A0AA90H1Z9"/>
<accession>A0AA90H1Z9</accession>
<reference evidence="4 5" key="1">
    <citation type="submission" date="2023-05" db="EMBL/GenBank/DDBJ databases">
        <title>Streptantibioticus silvisoli sp. nov., acidotolerant actinomycetes 1 from pine litter.</title>
        <authorList>
            <person name="Swiecimska M."/>
            <person name="Golinska P."/>
            <person name="Sangal V."/>
            <person name="Wachnowicz B."/>
            <person name="Goodfellow M."/>
        </authorList>
    </citation>
    <scope>NUCLEOTIDE SEQUENCE</scope>
    <source>
        <strain evidence="4">SL13</strain>
        <strain evidence="3 5">SL54</strain>
    </source>
</reference>
<evidence type="ECO:0000256" key="1">
    <source>
        <dbReference type="SAM" id="MobiDB-lite"/>
    </source>
</evidence>
<feature type="transmembrane region" description="Helical" evidence="2">
    <location>
        <begin position="88"/>
        <end position="107"/>
    </location>
</feature>
<dbReference type="EMBL" id="JABXJJ020000005">
    <property type="protein sequence ID" value="MDI5968732.1"/>
    <property type="molecule type" value="Genomic_DNA"/>
</dbReference>
<evidence type="ECO:0000256" key="2">
    <source>
        <dbReference type="SAM" id="Phobius"/>
    </source>
</evidence>
<keyword evidence="5" id="KW-1185">Reference proteome</keyword>
<feature type="transmembrane region" description="Helical" evidence="2">
    <location>
        <begin position="204"/>
        <end position="222"/>
    </location>
</feature>
<evidence type="ECO:0000313" key="4">
    <source>
        <dbReference type="EMBL" id="MDI5968732.1"/>
    </source>
</evidence>
<dbReference type="NCBIfam" id="NF041646">
    <property type="entry name" value="VC0807_fam"/>
    <property type="match status" value="1"/>
</dbReference>
<feature type="transmembrane region" description="Helical" evidence="2">
    <location>
        <begin position="173"/>
        <end position="192"/>
    </location>
</feature>
<proteinExistence type="predicted"/>
<dbReference type="RefSeq" id="WP_271314290.1">
    <property type="nucleotide sequence ID" value="NZ_JAAGKO020000010.1"/>
</dbReference>
<keyword evidence="2" id="KW-1133">Transmembrane helix</keyword>
<comment type="caution">
    <text evidence="4">The sequence shown here is derived from an EMBL/GenBank/DDBJ whole genome shotgun (WGS) entry which is preliminary data.</text>
</comment>
<feature type="region of interest" description="Disordered" evidence="1">
    <location>
        <begin position="1"/>
        <end position="28"/>
    </location>
</feature>
<dbReference type="EMBL" id="JAAGKO020000010">
    <property type="protein sequence ID" value="MDI5963017.1"/>
    <property type="molecule type" value="Genomic_DNA"/>
</dbReference>
<evidence type="ECO:0000313" key="5">
    <source>
        <dbReference type="Proteomes" id="UP001156398"/>
    </source>
</evidence>
<keyword evidence="2" id="KW-0472">Membrane</keyword>
<name>A0AA90H1Z9_9ACTN</name>
<dbReference type="Proteomes" id="UP001156398">
    <property type="component" value="Unassembled WGS sequence"/>
</dbReference>
<feature type="transmembrane region" description="Helical" evidence="2">
    <location>
        <begin position="36"/>
        <end position="54"/>
    </location>
</feature>
<evidence type="ECO:0000313" key="3">
    <source>
        <dbReference type="EMBL" id="MDI5963017.1"/>
    </source>
</evidence>
<protein>
    <submittedName>
        <fullName evidence="4">VC0807 family protein</fullName>
    </submittedName>
</protein>
<feature type="transmembrane region" description="Helical" evidence="2">
    <location>
        <begin position="119"/>
        <end position="140"/>
    </location>
</feature>